<dbReference type="CDD" id="cd16277">
    <property type="entry name" value="metallo-hydrolase-like_MBL-fold"/>
    <property type="match status" value="1"/>
</dbReference>
<evidence type="ECO:0000256" key="4">
    <source>
        <dbReference type="ARBA" id="ARBA00022833"/>
    </source>
</evidence>
<dbReference type="InterPro" id="IPR001279">
    <property type="entry name" value="Metallo-B-lactamas"/>
</dbReference>
<evidence type="ECO:0000313" key="7">
    <source>
        <dbReference type="Proteomes" id="UP000019140"/>
    </source>
</evidence>
<evidence type="ECO:0000259" key="5">
    <source>
        <dbReference type="SMART" id="SM00849"/>
    </source>
</evidence>
<gene>
    <name evidence="6" type="ORF">ETSY2_34365</name>
</gene>
<evidence type="ECO:0000256" key="2">
    <source>
        <dbReference type="ARBA" id="ARBA00022723"/>
    </source>
</evidence>
<dbReference type="EMBL" id="AZHX01001474">
    <property type="protein sequence ID" value="ETX02996.1"/>
    <property type="molecule type" value="Genomic_DNA"/>
</dbReference>
<protein>
    <submittedName>
        <fullName evidence="6">Beta-lactamase</fullName>
    </submittedName>
</protein>
<dbReference type="GO" id="GO:0016787">
    <property type="term" value="F:hydrolase activity"/>
    <property type="evidence" value="ECO:0007669"/>
    <property type="project" value="UniProtKB-KW"/>
</dbReference>
<dbReference type="Pfam" id="PF00753">
    <property type="entry name" value="Lactamase_B"/>
    <property type="match status" value="1"/>
</dbReference>
<evidence type="ECO:0000313" key="6">
    <source>
        <dbReference type="EMBL" id="ETX02996.1"/>
    </source>
</evidence>
<dbReference type="Gene3D" id="3.60.15.10">
    <property type="entry name" value="Ribonuclease Z/Hydroxyacylglutathione hydrolase-like"/>
    <property type="match status" value="1"/>
</dbReference>
<reference evidence="6 7" key="1">
    <citation type="journal article" date="2014" name="Nature">
        <title>An environmental bacterial taxon with a large and distinct metabolic repertoire.</title>
        <authorList>
            <person name="Wilson M.C."/>
            <person name="Mori T."/>
            <person name="Ruckert C."/>
            <person name="Uria A.R."/>
            <person name="Helf M.J."/>
            <person name="Takada K."/>
            <person name="Gernert C."/>
            <person name="Steffens U.A."/>
            <person name="Heycke N."/>
            <person name="Schmitt S."/>
            <person name="Rinke C."/>
            <person name="Helfrich E.J."/>
            <person name="Brachmann A.O."/>
            <person name="Gurgui C."/>
            <person name="Wakimoto T."/>
            <person name="Kracht M."/>
            <person name="Crusemann M."/>
            <person name="Hentschel U."/>
            <person name="Abe I."/>
            <person name="Matsunaga S."/>
            <person name="Kalinowski J."/>
            <person name="Takeyama H."/>
            <person name="Piel J."/>
        </authorList>
    </citation>
    <scope>NUCLEOTIDE SEQUENCE [LARGE SCALE GENOMIC DNA]</scope>
    <source>
        <strain evidence="7">TSY2</strain>
    </source>
</reference>
<keyword evidence="4" id="KW-0862">Zinc</keyword>
<dbReference type="PANTHER" id="PTHR42978:SF6">
    <property type="entry name" value="QUORUM-QUENCHING LACTONASE YTNP-RELATED"/>
    <property type="match status" value="1"/>
</dbReference>
<accession>W4LZ26</accession>
<dbReference type="HOGENOM" id="CLU_056519_1_1_7"/>
<proteinExistence type="inferred from homology"/>
<dbReference type="SMART" id="SM00849">
    <property type="entry name" value="Lactamase_B"/>
    <property type="match status" value="1"/>
</dbReference>
<dbReference type="GO" id="GO:0046872">
    <property type="term" value="F:metal ion binding"/>
    <property type="evidence" value="ECO:0007669"/>
    <property type="project" value="UniProtKB-KW"/>
</dbReference>
<keyword evidence="2" id="KW-0479">Metal-binding</keyword>
<organism evidence="6 7">
    <name type="scientific">Candidatus Entotheonella gemina</name>
    <dbReference type="NCBI Taxonomy" id="1429439"/>
    <lineage>
        <taxon>Bacteria</taxon>
        <taxon>Pseudomonadati</taxon>
        <taxon>Nitrospinota/Tectimicrobiota group</taxon>
        <taxon>Candidatus Tectimicrobiota</taxon>
        <taxon>Candidatus Entotheonellia</taxon>
        <taxon>Candidatus Entotheonellales</taxon>
        <taxon>Candidatus Entotheonellaceae</taxon>
        <taxon>Candidatus Entotheonella</taxon>
    </lineage>
</organism>
<evidence type="ECO:0000256" key="1">
    <source>
        <dbReference type="ARBA" id="ARBA00007749"/>
    </source>
</evidence>
<name>W4LZ26_9BACT</name>
<dbReference type="PANTHER" id="PTHR42978">
    <property type="entry name" value="QUORUM-QUENCHING LACTONASE YTNP-RELATED-RELATED"/>
    <property type="match status" value="1"/>
</dbReference>
<dbReference type="Proteomes" id="UP000019140">
    <property type="component" value="Unassembled WGS sequence"/>
</dbReference>
<dbReference type="AlphaFoldDB" id="W4LZ26"/>
<dbReference type="InterPro" id="IPR051013">
    <property type="entry name" value="MBL_superfamily_lactonases"/>
</dbReference>
<comment type="similarity">
    <text evidence="1">Belongs to the metallo-beta-lactamase superfamily.</text>
</comment>
<keyword evidence="7" id="KW-1185">Reference proteome</keyword>
<keyword evidence="3" id="KW-0378">Hydrolase</keyword>
<dbReference type="InterPro" id="IPR036866">
    <property type="entry name" value="RibonucZ/Hydroxyglut_hydro"/>
</dbReference>
<dbReference type="SUPFAM" id="SSF56281">
    <property type="entry name" value="Metallo-hydrolase/oxidoreductase"/>
    <property type="match status" value="1"/>
</dbReference>
<evidence type="ECO:0000256" key="3">
    <source>
        <dbReference type="ARBA" id="ARBA00022801"/>
    </source>
</evidence>
<feature type="domain" description="Metallo-beta-lactamase" evidence="5">
    <location>
        <begin position="58"/>
        <end position="267"/>
    </location>
</feature>
<sequence length="293" mass="33413">MPKRSLGQITVESILEFSSADFDPLTFFPETTPEDWDRHRPWMEPNALEPDSGLLILTMQSFLVRTRHHTILIDTCVGDHKPRPSRPSWNQMQLGTFLPNLAAAGVSPEQVDYVMCTHLHWDHVGWNTQLRDGRWVPTFPNATYIFSEKEVEAWKHVPEDVPTEHMTDSVLPVIAAGQAKLVSSDFALDDEVWLEPSPGHTPDHMSVCLASQGTQAVITGDLIHSPVQCLEPQWIMRADFDPEQAKVTRRAFLDKYCETEVLVCATHFPASSLGHIVRRDDAFWFRYEDANRR</sequence>
<comment type="caution">
    <text evidence="6">The sequence shown here is derived from an EMBL/GenBank/DDBJ whole genome shotgun (WGS) entry which is preliminary data.</text>
</comment>